<dbReference type="InterPro" id="IPR036867">
    <property type="entry name" value="R3H_dom_sf"/>
</dbReference>
<dbReference type="EMBL" id="ML210289">
    <property type="protein sequence ID" value="TFK20756.1"/>
    <property type="molecule type" value="Genomic_DNA"/>
</dbReference>
<name>A0A5C3KKL9_COPMA</name>
<dbReference type="GO" id="GO:0003676">
    <property type="term" value="F:nucleic acid binding"/>
    <property type="evidence" value="ECO:0007669"/>
    <property type="project" value="UniProtKB-UniRule"/>
</dbReference>
<dbReference type="OrthoDB" id="21470at2759"/>
<feature type="compositionally biased region" description="Acidic residues" evidence="1">
    <location>
        <begin position="479"/>
        <end position="494"/>
    </location>
</feature>
<feature type="compositionally biased region" description="Acidic residues" evidence="1">
    <location>
        <begin position="675"/>
        <end position="686"/>
    </location>
</feature>
<feature type="region of interest" description="Disordered" evidence="1">
    <location>
        <begin position="533"/>
        <end position="686"/>
    </location>
</feature>
<dbReference type="InterPro" id="IPR000467">
    <property type="entry name" value="G_patch_dom"/>
</dbReference>
<dbReference type="SMART" id="SM00443">
    <property type="entry name" value="G_patch"/>
    <property type="match status" value="1"/>
</dbReference>
<dbReference type="SUPFAM" id="SSF82708">
    <property type="entry name" value="R3H domain"/>
    <property type="match status" value="1"/>
</dbReference>
<feature type="compositionally biased region" description="Acidic residues" evidence="1">
    <location>
        <begin position="544"/>
        <end position="557"/>
    </location>
</feature>
<feature type="region of interest" description="Disordered" evidence="1">
    <location>
        <begin position="913"/>
        <end position="956"/>
    </location>
</feature>
<dbReference type="AlphaFoldDB" id="A0A5C3KKL9"/>
<dbReference type="PROSITE" id="PS51061">
    <property type="entry name" value="R3H"/>
    <property type="match status" value="1"/>
</dbReference>
<reference evidence="4 5" key="1">
    <citation type="journal article" date="2019" name="Nat. Ecol. Evol.">
        <title>Megaphylogeny resolves global patterns of mushroom evolution.</title>
        <authorList>
            <person name="Varga T."/>
            <person name="Krizsan K."/>
            <person name="Foldi C."/>
            <person name="Dima B."/>
            <person name="Sanchez-Garcia M."/>
            <person name="Sanchez-Ramirez S."/>
            <person name="Szollosi G.J."/>
            <person name="Szarkandi J.G."/>
            <person name="Papp V."/>
            <person name="Albert L."/>
            <person name="Andreopoulos W."/>
            <person name="Angelini C."/>
            <person name="Antonin V."/>
            <person name="Barry K.W."/>
            <person name="Bougher N.L."/>
            <person name="Buchanan P."/>
            <person name="Buyck B."/>
            <person name="Bense V."/>
            <person name="Catcheside P."/>
            <person name="Chovatia M."/>
            <person name="Cooper J."/>
            <person name="Damon W."/>
            <person name="Desjardin D."/>
            <person name="Finy P."/>
            <person name="Geml J."/>
            <person name="Haridas S."/>
            <person name="Hughes K."/>
            <person name="Justo A."/>
            <person name="Karasinski D."/>
            <person name="Kautmanova I."/>
            <person name="Kiss B."/>
            <person name="Kocsube S."/>
            <person name="Kotiranta H."/>
            <person name="LaButti K.M."/>
            <person name="Lechner B.E."/>
            <person name="Liimatainen K."/>
            <person name="Lipzen A."/>
            <person name="Lukacs Z."/>
            <person name="Mihaltcheva S."/>
            <person name="Morgado L.N."/>
            <person name="Niskanen T."/>
            <person name="Noordeloos M.E."/>
            <person name="Ohm R.A."/>
            <person name="Ortiz-Santana B."/>
            <person name="Ovrebo C."/>
            <person name="Racz N."/>
            <person name="Riley R."/>
            <person name="Savchenko A."/>
            <person name="Shiryaev A."/>
            <person name="Soop K."/>
            <person name="Spirin V."/>
            <person name="Szebenyi C."/>
            <person name="Tomsovsky M."/>
            <person name="Tulloss R.E."/>
            <person name="Uehling J."/>
            <person name="Grigoriev I.V."/>
            <person name="Vagvolgyi C."/>
            <person name="Papp T."/>
            <person name="Martin F.M."/>
            <person name="Miettinen O."/>
            <person name="Hibbett D.S."/>
            <person name="Nagy L.G."/>
        </authorList>
    </citation>
    <scope>NUCLEOTIDE SEQUENCE [LARGE SCALE GENOMIC DNA]</scope>
    <source>
        <strain evidence="4 5">CBS 121175</strain>
    </source>
</reference>
<dbReference type="InterPro" id="IPR051189">
    <property type="entry name" value="Splicing_assoc_domain"/>
</dbReference>
<evidence type="ECO:0000259" key="3">
    <source>
        <dbReference type="PROSITE" id="PS51061"/>
    </source>
</evidence>
<protein>
    <recommendedName>
        <fullName evidence="6">Protein SQS1</fullName>
    </recommendedName>
</protein>
<feature type="domain" description="R3H" evidence="3">
    <location>
        <begin position="831"/>
        <end position="895"/>
    </location>
</feature>
<feature type="compositionally biased region" description="Basic and acidic residues" evidence="1">
    <location>
        <begin position="455"/>
        <end position="478"/>
    </location>
</feature>
<feature type="compositionally biased region" description="Gly residues" evidence="1">
    <location>
        <begin position="915"/>
        <end position="944"/>
    </location>
</feature>
<feature type="region of interest" description="Disordered" evidence="1">
    <location>
        <begin position="455"/>
        <end position="512"/>
    </location>
</feature>
<dbReference type="InterPro" id="IPR001374">
    <property type="entry name" value="R3H_dom"/>
</dbReference>
<dbReference type="Gene3D" id="3.30.1370.50">
    <property type="entry name" value="R3H-like domain"/>
    <property type="match status" value="1"/>
</dbReference>
<dbReference type="STRING" id="230819.A0A5C3KKL9"/>
<feature type="compositionally biased region" description="Acidic residues" evidence="1">
    <location>
        <begin position="569"/>
        <end position="585"/>
    </location>
</feature>
<gene>
    <name evidence="4" type="ORF">FA15DRAFT_113239</name>
</gene>
<dbReference type="Pfam" id="PF01424">
    <property type="entry name" value="R3H"/>
    <property type="match status" value="1"/>
</dbReference>
<feature type="compositionally biased region" description="Gly residues" evidence="1">
    <location>
        <begin position="24"/>
        <end position="42"/>
    </location>
</feature>
<feature type="compositionally biased region" description="Acidic residues" evidence="1">
    <location>
        <begin position="618"/>
        <end position="642"/>
    </location>
</feature>
<proteinExistence type="predicted"/>
<organism evidence="4 5">
    <name type="scientific">Coprinopsis marcescibilis</name>
    <name type="common">Agaric fungus</name>
    <name type="synonym">Psathyrella marcescibilis</name>
    <dbReference type="NCBI Taxonomy" id="230819"/>
    <lineage>
        <taxon>Eukaryota</taxon>
        <taxon>Fungi</taxon>
        <taxon>Dikarya</taxon>
        <taxon>Basidiomycota</taxon>
        <taxon>Agaricomycotina</taxon>
        <taxon>Agaricomycetes</taxon>
        <taxon>Agaricomycetidae</taxon>
        <taxon>Agaricales</taxon>
        <taxon>Agaricineae</taxon>
        <taxon>Psathyrellaceae</taxon>
        <taxon>Coprinopsis</taxon>
    </lineage>
</organism>
<feature type="compositionally biased region" description="Polar residues" evidence="1">
    <location>
        <begin position="1"/>
        <end position="19"/>
    </location>
</feature>
<feature type="region of interest" description="Disordered" evidence="1">
    <location>
        <begin position="1"/>
        <end position="75"/>
    </location>
</feature>
<dbReference type="Proteomes" id="UP000307440">
    <property type="component" value="Unassembled WGS sequence"/>
</dbReference>
<feature type="compositionally biased region" description="Basic and acidic residues" evidence="1">
    <location>
        <begin position="652"/>
        <end position="674"/>
    </location>
</feature>
<evidence type="ECO:0000313" key="5">
    <source>
        <dbReference type="Proteomes" id="UP000307440"/>
    </source>
</evidence>
<dbReference type="PROSITE" id="PS50174">
    <property type="entry name" value="G_PATCH"/>
    <property type="match status" value="1"/>
</dbReference>
<dbReference type="PANTHER" id="PTHR14195">
    <property type="entry name" value="G PATCH DOMAIN CONTAINING PROTEIN 2"/>
    <property type="match status" value="1"/>
</dbReference>
<feature type="domain" description="G-patch" evidence="2">
    <location>
        <begin position="963"/>
        <end position="1010"/>
    </location>
</feature>
<evidence type="ECO:0000313" key="4">
    <source>
        <dbReference type="EMBL" id="TFK20756.1"/>
    </source>
</evidence>
<evidence type="ECO:0000259" key="2">
    <source>
        <dbReference type="PROSITE" id="PS50174"/>
    </source>
</evidence>
<dbReference type="SMART" id="SM00393">
    <property type="entry name" value="R3H"/>
    <property type="match status" value="1"/>
</dbReference>
<dbReference type="Pfam" id="PF01585">
    <property type="entry name" value="G-patch"/>
    <property type="match status" value="1"/>
</dbReference>
<evidence type="ECO:0000256" key="1">
    <source>
        <dbReference type="SAM" id="MobiDB-lite"/>
    </source>
</evidence>
<evidence type="ECO:0008006" key="6">
    <source>
        <dbReference type="Google" id="ProtNLM"/>
    </source>
</evidence>
<accession>A0A5C3KKL9</accession>
<keyword evidence="5" id="KW-1185">Reference proteome</keyword>
<sequence>MFATGMHNNRGNSNPQTPSRGRGGRGGGGRGRGGPAGRGRGGPPQSSAPEPSYSSPRGRGRGIGSPQASRVPPKTHLNAQQPLSSLLYNTRPLLRPVSFVRSQFSRVLFVDDEEEVAEEIIEEVIAEPFVNDAGDDQEFISHAPTANQVLRVFSGTFDQMPSFVSGSEDEDALEEIDFSDLSKLAAQPVKDEDLSKKRASTQAVEEERFTGVYATPTTTTTATTVSIERTPSATSTIINAITIRAPDKPEDVGSSMEVVPEDPIVAPLDLAPPRFIIDTDPSPSQAHTEHIAKPRIRTPSPIAVDGAQDDDDDDEVIVYVAPHPRKSHRTETERQSAAPTRAAAFTPYQGLGLAGVAPATPARAATPPSIDSFSFSFSGGTPSNTLGTLPLPLSAMKRPSVATPRMNKAASAKEKKIMKRLKQKGRYSKGSGGGGGGMFGVLGAMMQEKELYEEYGREGDGVDGWKDPRWADRRKGDSDLEWGDEDGEDEDAGDGEGKAKAATAQEEANGVDMDVDVEFDLNAMKRFVGGLVGREAGMHVSAGDLEDEESMRMEDEDGLRGSDAGSSADSEEDSEEDEDEEDEQDLLEREEAMIVAEFDRVAELKDGEEAAFSLDGLSLDDEDDDEDDEDDDDDDEDDDDEEATPRTSFQARLEKLRQQSRARENGKGKGRAVDPEDDDYDDEEDDVVSRNLGWAIDADKLDDYDDGEAGLLAKVQEMLDENADILESRKKKKGNLLFQAIQDGYFDETEHLQPAKRGKKKRDSVPENLQATWDKDRAKKAQYKAQREAEKLGRALDPFSDKKGGKKGRKAMLAAARSDGPLTVIASSNRIIDMSTLIQMIRRFVADVGGKSTLSLPPTSKETRKNVHELAIAFGLKSVSKGHGEGRYVTLGKTTRTGVGRVDERKVERIVRRSGGAGDRGNDFYGGGGKGKGKGGGRGGGGGAMPRHQEGDQVGAKAPRIDASNIGFRMLEMMGWAEGQTIGGGAGGVGLENPLVAIVKNSKLGLGATR</sequence>
<feature type="compositionally biased region" description="Basic and acidic residues" evidence="1">
    <location>
        <begin position="586"/>
        <end position="608"/>
    </location>
</feature>